<gene>
    <name evidence="2" type="ORF">METZ01_LOCUS335712</name>
</gene>
<keyword evidence="1" id="KW-0472">Membrane</keyword>
<sequence>MKKLIFINIVLFSFAFTNSKDSTNFKYTIYPELVGLGGMPSINIEYNINDYSLRAGIGMLFFAGIIHPIAIYRTYGINEIGLGLMFWDDTSIEVMATYNLKIKWNRRIFTRLGIIGGYSETLYGLSNSGELAKFGILPT</sequence>
<name>A0A382QD35_9ZZZZ</name>
<reference evidence="2" key="1">
    <citation type="submission" date="2018-05" db="EMBL/GenBank/DDBJ databases">
        <authorList>
            <person name="Lanie J.A."/>
            <person name="Ng W.-L."/>
            <person name="Kazmierczak K.M."/>
            <person name="Andrzejewski T.M."/>
            <person name="Davidsen T.M."/>
            <person name="Wayne K.J."/>
            <person name="Tettelin H."/>
            <person name="Glass J.I."/>
            <person name="Rusch D."/>
            <person name="Podicherti R."/>
            <person name="Tsui H.-C.T."/>
            <person name="Winkler M.E."/>
        </authorList>
    </citation>
    <scope>NUCLEOTIDE SEQUENCE</scope>
</reference>
<protein>
    <submittedName>
        <fullName evidence="2">Uncharacterized protein</fullName>
    </submittedName>
</protein>
<proteinExistence type="predicted"/>
<keyword evidence="1" id="KW-0812">Transmembrane</keyword>
<feature type="transmembrane region" description="Helical" evidence="1">
    <location>
        <begin position="55"/>
        <end position="75"/>
    </location>
</feature>
<keyword evidence="1" id="KW-1133">Transmembrane helix</keyword>
<feature type="non-terminal residue" evidence="2">
    <location>
        <position position="139"/>
    </location>
</feature>
<dbReference type="EMBL" id="UINC01113327">
    <property type="protein sequence ID" value="SVC82858.1"/>
    <property type="molecule type" value="Genomic_DNA"/>
</dbReference>
<organism evidence="2">
    <name type="scientific">marine metagenome</name>
    <dbReference type="NCBI Taxonomy" id="408172"/>
    <lineage>
        <taxon>unclassified sequences</taxon>
        <taxon>metagenomes</taxon>
        <taxon>ecological metagenomes</taxon>
    </lineage>
</organism>
<evidence type="ECO:0000256" key="1">
    <source>
        <dbReference type="SAM" id="Phobius"/>
    </source>
</evidence>
<evidence type="ECO:0000313" key="2">
    <source>
        <dbReference type="EMBL" id="SVC82858.1"/>
    </source>
</evidence>
<dbReference type="AlphaFoldDB" id="A0A382QD35"/>
<accession>A0A382QD35</accession>